<evidence type="ECO:0000313" key="4">
    <source>
        <dbReference type="EMBL" id="CAE8713377.1"/>
    </source>
</evidence>
<gene>
    <name evidence="3" type="ORF">PGLA1383_LOCUS50422</name>
    <name evidence="4" type="ORF">PGLA2088_LOCUS37495</name>
</gene>
<reference evidence="4" key="1">
    <citation type="submission" date="2021-02" db="EMBL/GenBank/DDBJ databases">
        <authorList>
            <person name="Dougan E. K."/>
            <person name="Rhodes N."/>
            <person name="Thang M."/>
            <person name="Chan C."/>
        </authorList>
    </citation>
    <scope>NUCLEOTIDE SEQUENCE</scope>
</reference>
<proteinExistence type="predicted"/>
<protein>
    <submittedName>
        <fullName evidence="4">Uncharacterized protein</fullName>
    </submittedName>
</protein>
<evidence type="ECO:0000313" key="6">
    <source>
        <dbReference type="Proteomes" id="UP000654075"/>
    </source>
</evidence>
<dbReference type="Proteomes" id="UP000654075">
    <property type="component" value="Unassembled WGS sequence"/>
</dbReference>
<feature type="coiled-coil region" evidence="1">
    <location>
        <begin position="272"/>
        <end position="299"/>
    </location>
</feature>
<evidence type="ECO:0000256" key="2">
    <source>
        <dbReference type="SAM" id="MobiDB-lite"/>
    </source>
</evidence>
<evidence type="ECO:0000256" key="1">
    <source>
        <dbReference type="SAM" id="Coils"/>
    </source>
</evidence>
<keyword evidence="6" id="KW-1185">Reference proteome</keyword>
<accession>A0A813KUG0</accession>
<dbReference type="AlphaFoldDB" id="A0A813KUG0"/>
<name>A0A813KUG0_POLGL</name>
<dbReference type="EMBL" id="CAJNNV010031139">
    <property type="protein sequence ID" value="CAE8634804.1"/>
    <property type="molecule type" value="Genomic_DNA"/>
</dbReference>
<keyword evidence="1" id="KW-0175">Coiled coil</keyword>
<dbReference type="EMBL" id="CAJNNW010032486">
    <property type="protein sequence ID" value="CAE8713377.1"/>
    <property type="molecule type" value="Genomic_DNA"/>
</dbReference>
<feature type="region of interest" description="Disordered" evidence="2">
    <location>
        <begin position="388"/>
        <end position="413"/>
    </location>
</feature>
<evidence type="ECO:0000313" key="3">
    <source>
        <dbReference type="EMBL" id="CAE8634804.1"/>
    </source>
</evidence>
<evidence type="ECO:0000313" key="5">
    <source>
        <dbReference type="Proteomes" id="UP000626109"/>
    </source>
</evidence>
<feature type="compositionally biased region" description="Polar residues" evidence="2">
    <location>
        <begin position="102"/>
        <end position="112"/>
    </location>
</feature>
<sequence length="413" mass="45679">MLSLVVSCVQSCFRFDCGHQKHFNFVSSLARARSVLSSCCKGIGRRPLQVCRPFWLQPSFKGQLAPKRKCAHAATPSEVPKSSTVLIEDGQKEDEARKTRRTLSSEPTPWDQSASFRTWRGLSSAEEKLGTPYAARTLDLHAAEHDRLTEALGSIKVIACHKSSAIQREAQDKLGCALSHVIPTEAVASATAEPTTIPAQQQRNAARESCLKTALAGLSTTQELLALHAEARDLFTDFGGSLLQELATHQQLHETLGSLFAELRTQAVSWLNEQKTQNMAELEVEHQQQKQDVASITAAAAAAIHAIQKQKKAETELQRSLILEKLARLDERQRAFLKANHDPDQHEPFRKVLDSMKDQTQLLEELDGDSSSARALEELVSSVRASVEEKQAIPASASKKRRLSSILPRRWGE</sequence>
<dbReference type="Proteomes" id="UP000626109">
    <property type="component" value="Unassembled WGS sequence"/>
</dbReference>
<organism evidence="4 5">
    <name type="scientific">Polarella glacialis</name>
    <name type="common">Dinoflagellate</name>
    <dbReference type="NCBI Taxonomy" id="89957"/>
    <lineage>
        <taxon>Eukaryota</taxon>
        <taxon>Sar</taxon>
        <taxon>Alveolata</taxon>
        <taxon>Dinophyceae</taxon>
        <taxon>Suessiales</taxon>
        <taxon>Suessiaceae</taxon>
        <taxon>Polarella</taxon>
    </lineage>
</organism>
<feature type="region of interest" description="Disordered" evidence="2">
    <location>
        <begin position="89"/>
        <end position="112"/>
    </location>
</feature>
<comment type="caution">
    <text evidence="4">The sequence shown here is derived from an EMBL/GenBank/DDBJ whole genome shotgun (WGS) entry which is preliminary data.</text>
</comment>